<evidence type="ECO:0000313" key="9">
    <source>
        <dbReference type="Proteomes" id="UP000286678"/>
    </source>
</evidence>
<dbReference type="InterPro" id="IPR051542">
    <property type="entry name" value="Hydrogenase_cytochrome"/>
</dbReference>
<evidence type="ECO:0000256" key="4">
    <source>
        <dbReference type="ARBA" id="ARBA00022989"/>
    </source>
</evidence>
<dbReference type="InterPro" id="IPR016174">
    <property type="entry name" value="Di-haem_cyt_TM"/>
</dbReference>
<sequence>MKPTKSPQQVRIWHPLIRIIHWLLVAIFIANYFILEAGSQWHQWLGYTAATAIAVRIIWGFVDKSYGNFETIELSKQALQEHLQHLKQRRTPIDSGHNPLGWLMVFAVILLFLGLGTTGFMMEEIDQFFGNSTLEEIHEWLANLLYAAAIIHVAAVLITGWRGRIELIRPMITGKRFKR</sequence>
<dbReference type="PANTHER" id="PTHR30485:SF2">
    <property type="entry name" value="BLL0597 PROTEIN"/>
    <property type="match status" value="1"/>
</dbReference>
<accession>A0A432XHS6</accession>
<reference evidence="9" key="1">
    <citation type="journal article" date="2018" name="Front. Microbiol.">
        <title>Genome-Based Analysis Reveals the Taxonomy and Diversity of the Family Idiomarinaceae.</title>
        <authorList>
            <person name="Liu Y."/>
            <person name="Lai Q."/>
            <person name="Shao Z."/>
        </authorList>
    </citation>
    <scope>NUCLEOTIDE SEQUENCE [LARGE SCALE GENOMIC DNA]</scope>
    <source>
        <strain evidence="9">SW15</strain>
    </source>
</reference>
<dbReference type="GO" id="GO:0022904">
    <property type="term" value="P:respiratory electron transport chain"/>
    <property type="evidence" value="ECO:0007669"/>
    <property type="project" value="InterPro"/>
</dbReference>
<gene>
    <name evidence="8" type="ORF">CWE21_06810</name>
</gene>
<keyword evidence="2" id="KW-1003">Cell membrane</keyword>
<dbReference type="RefSeq" id="WP_126833703.1">
    <property type="nucleotide sequence ID" value="NZ_PIPT01000004.1"/>
</dbReference>
<evidence type="ECO:0000313" key="8">
    <source>
        <dbReference type="EMBL" id="RUO48251.1"/>
    </source>
</evidence>
<dbReference type="EMBL" id="PIPT01000004">
    <property type="protein sequence ID" value="RUO48251.1"/>
    <property type="molecule type" value="Genomic_DNA"/>
</dbReference>
<evidence type="ECO:0000256" key="3">
    <source>
        <dbReference type="ARBA" id="ARBA00022692"/>
    </source>
</evidence>
<comment type="subcellular location">
    <subcellularLocation>
        <location evidence="1">Cell membrane</location>
        <topology evidence="1">Multi-pass membrane protein</topology>
    </subcellularLocation>
</comment>
<feature type="domain" description="Cytochrome b561 bacterial/Ni-hydrogenase" evidence="7">
    <location>
        <begin position="13"/>
        <end position="174"/>
    </location>
</feature>
<proteinExistence type="predicted"/>
<organism evidence="8 9">
    <name type="scientific">Pseudidiomarina aquimaris</name>
    <dbReference type="NCBI Taxonomy" id="641841"/>
    <lineage>
        <taxon>Bacteria</taxon>
        <taxon>Pseudomonadati</taxon>
        <taxon>Pseudomonadota</taxon>
        <taxon>Gammaproteobacteria</taxon>
        <taxon>Alteromonadales</taxon>
        <taxon>Idiomarinaceae</taxon>
        <taxon>Pseudidiomarina</taxon>
    </lineage>
</organism>
<keyword evidence="3 6" id="KW-0812">Transmembrane</keyword>
<keyword evidence="5 6" id="KW-0472">Membrane</keyword>
<evidence type="ECO:0000256" key="6">
    <source>
        <dbReference type="SAM" id="Phobius"/>
    </source>
</evidence>
<evidence type="ECO:0000256" key="5">
    <source>
        <dbReference type="ARBA" id="ARBA00023136"/>
    </source>
</evidence>
<dbReference type="SUPFAM" id="SSF81342">
    <property type="entry name" value="Transmembrane di-heme cytochromes"/>
    <property type="match status" value="1"/>
</dbReference>
<comment type="caution">
    <text evidence="8">The sequence shown here is derived from an EMBL/GenBank/DDBJ whole genome shotgun (WGS) entry which is preliminary data.</text>
</comment>
<evidence type="ECO:0000256" key="1">
    <source>
        <dbReference type="ARBA" id="ARBA00004651"/>
    </source>
</evidence>
<dbReference type="AlphaFoldDB" id="A0A432XHS6"/>
<dbReference type="InterPro" id="IPR011577">
    <property type="entry name" value="Cyt_b561_bac/Ni-Hgenase"/>
</dbReference>
<dbReference type="OrthoDB" id="196472at2"/>
<feature type="transmembrane region" description="Helical" evidence="6">
    <location>
        <begin position="12"/>
        <end position="35"/>
    </location>
</feature>
<feature type="transmembrane region" description="Helical" evidence="6">
    <location>
        <begin position="100"/>
        <end position="120"/>
    </location>
</feature>
<dbReference type="GO" id="GO:0005886">
    <property type="term" value="C:plasma membrane"/>
    <property type="evidence" value="ECO:0007669"/>
    <property type="project" value="UniProtKB-SubCell"/>
</dbReference>
<evidence type="ECO:0000256" key="2">
    <source>
        <dbReference type="ARBA" id="ARBA00022475"/>
    </source>
</evidence>
<dbReference type="GO" id="GO:0009055">
    <property type="term" value="F:electron transfer activity"/>
    <property type="evidence" value="ECO:0007669"/>
    <property type="project" value="InterPro"/>
</dbReference>
<name>A0A432XHS6_9GAMM</name>
<dbReference type="PANTHER" id="PTHR30485">
    <property type="entry name" value="NI/FE-HYDROGENASE 1 B-TYPE CYTOCHROME SUBUNIT"/>
    <property type="match status" value="1"/>
</dbReference>
<protein>
    <submittedName>
        <fullName evidence="8">Cytochrome B</fullName>
    </submittedName>
</protein>
<dbReference type="GO" id="GO:0020037">
    <property type="term" value="F:heme binding"/>
    <property type="evidence" value="ECO:0007669"/>
    <property type="project" value="TreeGrafter"/>
</dbReference>
<dbReference type="Proteomes" id="UP000286678">
    <property type="component" value="Unassembled WGS sequence"/>
</dbReference>
<feature type="transmembrane region" description="Helical" evidence="6">
    <location>
        <begin position="41"/>
        <end position="62"/>
    </location>
</feature>
<dbReference type="Pfam" id="PF01292">
    <property type="entry name" value="Ni_hydr_CYTB"/>
    <property type="match status" value="1"/>
</dbReference>
<keyword evidence="4 6" id="KW-1133">Transmembrane helix</keyword>
<dbReference type="Gene3D" id="1.20.950.20">
    <property type="entry name" value="Transmembrane di-heme cytochromes, Chain C"/>
    <property type="match status" value="1"/>
</dbReference>
<feature type="transmembrane region" description="Helical" evidence="6">
    <location>
        <begin position="140"/>
        <end position="161"/>
    </location>
</feature>
<evidence type="ECO:0000259" key="7">
    <source>
        <dbReference type="Pfam" id="PF01292"/>
    </source>
</evidence>
<keyword evidence="9" id="KW-1185">Reference proteome</keyword>